<name>A0A1W1C122_9ZZZZ</name>
<sequence length="44" mass="5230">MMGVQDNSKDTNPYFLKNLVAFWIELGLKYDFLIANSLKYFPKR</sequence>
<accession>A0A1W1C122</accession>
<evidence type="ECO:0000313" key="1">
    <source>
        <dbReference type="EMBL" id="SFV59412.1"/>
    </source>
</evidence>
<dbReference type="EMBL" id="FPHE01000092">
    <property type="protein sequence ID" value="SFV59412.1"/>
    <property type="molecule type" value="Genomic_DNA"/>
</dbReference>
<organism evidence="1">
    <name type="scientific">hydrothermal vent metagenome</name>
    <dbReference type="NCBI Taxonomy" id="652676"/>
    <lineage>
        <taxon>unclassified sequences</taxon>
        <taxon>metagenomes</taxon>
        <taxon>ecological metagenomes</taxon>
    </lineage>
</organism>
<reference evidence="1" key="1">
    <citation type="submission" date="2016-10" db="EMBL/GenBank/DDBJ databases">
        <authorList>
            <person name="de Groot N.N."/>
        </authorList>
    </citation>
    <scope>NUCLEOTIDE SEQUENCE</scope>
</reference>
<dbReference type="AlphaFoldDB" id="A0A1W1C122"/>
<proteinExistence type="predicted"/>
<gene>
    <name evidence="1" type="ORF">MNB_SV-12-1287</name>
</gene>
<protein>
    <submittedName>
        <fullName evidence="1">Uncharacterized protein</fullName>
    </submittedName>
</protein>